<sequence length="193" mass="22319">MKQLLRQLRFFYLVHLKWRRYQIGKNLYAGVRVYLWAREKLVIGNNFYIGRDSQIETDCIIGDNVIFGNKVAVVGKYDHHFQKVGVPIRLAPRIRDTHYSWKGLNQITVIEDDVWVGYGAIIMSGVKLGKGSIVAAGSVVTKDTEPYTIYAGNPARRVRDRFDSYKDLEDHILLEKQFLEDHKQYRGIESVVA</sequence>
<dbReference type="InterPro" id="IPR011004">
    <property type="entry name" value="Trimer_LpxA-like_sf"/>
</dbReference>
<proteinExistence type="inferred from homology"/>
<evidence type="ECO:0000313" key="3">
    <source>
        <dbReference type="Proteomes" id="UP000198432"/>
    </source>
</evidence>
<keyword evidence="3" id="KW-1185">Reference proteome</keyword>
<dbReference type="Gene3D" id="2.160.10.10">
    <property type="entry name" value="Hexapeptide repeat proteins"/>
    <property type="match status" value="1"/>
</dbReference>
<evidence type="ECO:0000256" key="1">
    <source>
        <dbReference type="ARBA" id="ARBA00007274"/>
    </source>
</evidence>
<dbReference type="Proteomes" id="UP000198432">
    <property type="component" value="Unassembled WGS sequence"/>
</dbReference>
<dbReference type="SUPFAM" id="SSF51161">
    <property type="entry name" value="Trimeric LpxA-like enzymes"/>
    <property type="match status" value="1"/>
</dbReference>
<name>A0A239ELN1_9BACT</name>
<keyword evidence="2" id="KW-0808">Transferase</keyword>
<dbReference type="GO" id="GO:0016740">
    <property type="term" value="F:transferase activity"/>
    <property type="evidence" value="ECO:0007669"/>
    <property type="project" value="UniProtKB-KW"/>
</dbReference>
<dbReference type="OrthoDB" id="9814490at2"/>
<dbReference type="InterPro" id="IPR050179">
    <property type="entry name" value="Trans_hexapeptide_repeat"/>
</dbReference>
<dbReference type="InterPro" id="IPR001451">
    <property type="entry name" value="Hexapep"/>
</dbReference>
<dbReference type="RefSeq" id="WP_089318883.1">
    <property type="nucleotide sequence ID" value="NZ_FZOQ01000006.1"/>
</dbReference>
<dbReference type="PANTHER" id="PTHR43300:SF11">
    <property type="entry name" value="ACETYLTRANSFERASE RV3034C-RELATED"/>
    <property type="match status" value="1"/>
</dbReference>
<dbReference type="PANTHER" id="PTHR43300">
    <property type="entry name" value="ACETYLTRANSFERASE"/>
    <property type="match status" value="1"/>
</dbReference>
<dbReference type="EMBL" id="FZOQ01000006">
    <property type="protein sequence ID" value="SNS45546.1"/>
    <property type="molecule type" value="Genomic_DNA"/>
</dbReference>
<comment type="similarity">
    <text evidence="1">Belongs to the transferase hexapeptide repeat family.</text>
</comment>
<organism evidence="2 3">
    <name type="scientific">Pontibacter ummariensis</name>
    <dbReference type="NCBI Taxonomy" id="1610492"/>
    <lineage>
        <taxon>Bacteria</taxon>
        <taxon>Pseudomonadati</taxon>
        <taxon>Bacteroidota</taxon>
        <taxon>Cytophagia</taxon>
        <taxon>Cytophagales</taxon>
        <taxon>Hymenobacteraceae</taxon>
        <taxon>Pontibacter</taxon>
    </lineage>
</organism>
<accession>A0A239ELN1</accession>
<dbReference type="Pfam" id="PF00132">
    <property type="entry name" value="Hexapep"/>
    <property type="match status" value="2"/>
</dbReference>
<gene>
    <name evidence="2" type="ORF">SAMN06296052_106242</name>
</gene>
<evidence type="ECO:0000313" key="2">
    <source>
        <dbReference type="EMBL" id="SNS45546.1"/>
    </source>
</evidence>
<reference evidence="3" key="1">
    <citation type="submission" date="2017-06" db="EMBL/GenBank/DDBJ databases">
        <authorList>
            <person name="Varghese N."/>
            <person name="Submissions S."/>
        </authorList>
    </citation>
    <scope>NUCLEOTIDE SEQUENCE [LARGE SCALE GENOMIC DNA]</scope>
    <source>
        <strain evidence="3">NKM1</strain>
    </source>
</reference>
<protein>
    <submittedName>
        <fullName evidence="2">Transferase hexapeptide (Six repeat-containing protein)</fullName>
    </submittedName>
</protein>
<dbReference type="CDD" id="cd04647">
    <property type="entry name" value="LbH_MAT_like"/>
    <property type="match status" value="1"/>
</dbReference>
<dbReference type="AlphaFoldDB" id="A0A239ELN1"/>